<dbReference type="KEGG" id="btab:109039749"/>
<name>A0A9P0G5X5_BEMTA</name>
<protein>
    <recommendedName>
        <fullName evidence="5">Kinesin-associated protein 3</fullName>
    </recommendedName>
</protein>
<dbReference type="InterPro" id="IPR008658">
    <property type="entry name" value="KAP3"/>
</dbReference>
<gene>
    <name evidence="3" type="ORF">BEMITA_LOCUS12121</name>
</gene>
<evidence type="ECO:0000256" key="1">
    <source>
        <dbReference type="SAM" id="MobiDB-lite"/>
    </source>
</evidence>
<dbReference type="Proteomes" id="UP001152759">
    <property type="component" value="Chromosome 7"/>
</dbReference>
<dbReference type="GO" id="GO:0005930">
    <property type="term" value="C:axoneme"/>
    <property type="evidence" value="ECO:0007669"/>
    <property type="project" value="TreeGrafter"/>
</dbReference>
<dbReference type="Pfam" id="PF05804">
    <property type="entry name" value="KAP"/>
    <property type="match status" value="1"/>
</dbReference>
<accession>A0A9P0G5X5</accession>
<dbReference type="GO" id="GO:0019894">
    <property type="term" value="F:kinesin binding"/>
    <property type="evidence" value="ECO:0007669"/>
    <property type="project" value="InterPro"/>
</dbReference>
<evidence type="ECO:0000313" key="3">
    <source>
        <dbReference type="EMBL" id="CAH0775981.1"/>
    </source>
</evidence>
<dbReference type="Gene3D" id="1.25.10.10">
    <property type="entry name" value="Leucine-rich Repeat Variant"/>
    <property type="match status" value="1"/>
</dbReference>
<dbReference type="GO" id="GO:0007018">
    <property type="term" value="P:microtubule-based movement"/>
    <property type="evidence" value="ECO:0007669"/>
    <property type="project" value="TreeGrafter"/>
</dbReference>
<dbReference type="GO" id="GO:0035869">
    <property type="term" value="C:ciliary transition zone"/>
    <property type="evidence" value="ECO:0007669"/>
    <property type="project" value="TreeGrafter"/>
</dbReference>
<feature type="compositionally biased region" description="Basic and acidic residues" evidence="1">
    <location>
        <begin position="278"/>
        <end position="292"/>
    </location>
</feature>
<dbReference type="SUPFAM" id="SSF48371">
    <property type="entry name" value="ARM repeat"/>
    <property type="match status" value="1"/>
</dbReference>
<keyword evidence="2" id="KW-1133">Transmembrane helix</keyword>
<feature type="transmembrane region" description="Helical" evidence="2">
    <location>
        <begin position="196"/>
        <end position="214"/>
    </location>
</feature>
<keyword evidence="2" id="KW-0812">Transmembrane</keyword>
<dbReference type="GO" id="GO:0016939">
    <property type="term" value="C:kinesin II complex"/>
    <property type="evidence" value="ECO:0007669"/>
    <property type="project" value="TreeGrafter"/>
</dbReference>
<feature type="compositionally biased region" description="Basic and acidic residues" evidence="1">
    <location>
        <begin position="240"/>
        <end position="251"/>
    </location>
</feature>
<keyword evidence="2" id="KW-0472">Membrane</keyword>
<proteinExistence type="predicted"/>
<dbReference type="PANTHER" id="PTHR15605:SF2">
    <property type="entry name" value="KINESIN-ASSOCIATED PROTEIN 3"/>
    <property type="match status" value="1"/>
</dbReference>
<dbReference type="AlphaFoldDB" id="A0A9P0G5X5"/>
<dbReference type="InterPro" id="IPR011989">
    <property type="entry name" value="ARM-like"/>
</dbReference>
<dbReference type="InterPro" id="IPR016024">
    <property type="entry name" value="ARM-type_fold"/>
</dbReference>
<evidence type="ECO:0000313" key="4">
    <source>
        <dbReference type="Proteomes" id="UP001152759"/>
    </source>
</evidence>
<dbReference type="PANTHER" id="PTHR15605">
    <property type="entry name" value="KINESIN-ASSOCIATED PROTEINS"/>
    <property type="match status" value="1"/>
</dbReference>
<reference evidence="3" key="1">
    <citation type="submission" date="2021-12" db="EMBL/GenBank/DDBJ databases">
        <authorList>
            <person name="King R."/>
        </authorList>
    </citation>
    <scope>NUCLEOTIDE SEQUENCE</scope>
</reference>
<dbReference type="SMART" id="SM01297">
    <property type="entry name" value="KAP"/>
    <property type="match status" value="1"/>
</dbReference>
<keyword evidence="4" id="KW-1185">Reference proteome</keyword>
<dbReference type="EMBL" id="OU963868">
    <property type="protein sequence ID" value="CAH0775981.1"/>
    <property type="molecule type" value="Genomic_DNA"/>
</dbReference>
<evidence type="ECO:0000256" key="2">
    <source>
        <dbReference type="SAM" id="Phobius"/>
    </source>
</evidence>
<dbReference type="GO" id="GO:0044782">
    <property type="term" value="P:cilium organization"/>
    <property type="evidence" value="ECO:0007669"/>
    <property type="project" value="TreeGrafter"/>
</dbReference>
<organism evidence="3 4">
    <name type="scientific">Bemisia tabaci</name>
    <name type="common">Sweetpotato whitefly</name>
    <name type="synonym">Aleurodes tabaci</name>
    <dbReference type="NCBI Taxonomy" id="7038"/>
    <lineage>
        <taxon>Eukaryota</taxon>
        <taxon>Metazoa</taxon>
        <taxon>Ecdysozoa</taxon>
        <taxon>Arthropoda</taxon>
        <taxon>Hexapoda</taxon>
        <taxon>Insecta</taxon>
        <taxon>Pterygota</taxon>
        <taxon>Neoptera</taxon>
        <taxon>Paraneoptera</taxon>
        <taxon>Hemiptera</taxon>
        <taxon>Sternorrhyncha</taxon>
        <taxon>Aleyrodoidea</taxon>
        <taxon>Aleyrodidae</taxon>
        <taxon>Aleyrodinae</taxon>
        <taxon>Bemisia</taxon>
    </lineage>
</organism>
<feature type="region of interest" description="Disordered" evidence="1">
    <location>
        <begin position="240"/>
        <end position="308"/>
    </location>
</feature>
<evidence type="ECO:0008006" key="5">
    <source>
        <dbReference type="Google" id="ProtNLM"/>
    </source>
</evidence>
<sequence length="870" mass="100358">MQSEDARFIKKRFRAGAIDVHPTEKALIVNYELEAFILGEHGDPILGESKKCQKLIRLRSLHANTNCRALANEVVDKCALIHKSKLNEVEHLIYYLKNRKQNAFTDSNTATYSEGNMSINSQLGPGDKPSFNNMEDYLELLYEDLQEKVRGSALILELAKEPNNLEELSNRDSVLSALSRVLREDWRKSIELSTNIVYIFFCFSTYSIFHPIIMQFKVGSLCIEIIDYELKRYDEWKSSLENQEKKDEPKPSRLPVRMTKSAIDTKRPKSSGIPIMKTDPRRHSLHVDDKSRSNSPVSVGERRQSEGLKLSTSVTEIAGDKNERSAQKFEALARKQDQLLRISFYMLLNISENTKVEDKMRKKNIVGLLIRTLDRNTVELLVLVVMFLMKLSVYRENKDKMAELNIIDKLPRLFMIGDKNLESATIKLVYNLSFDSFLREKMIRDGFLQKLVTLLNDSQHAMFVMGTMYHLSLDDRVKAMFAYTNCVPLIIDMLINAKPDEPPDTLLIALCINLALNTRNAEIMIENGRLKKLMHQAFEYQNGLLMQLIRNISKHSTTKHNFIEYVGDLAKVLTSCSDELFMFSCCGILSNMIIPELDFDQLIKQYHLIPWIKKYLKSDNDDKILEIIVFIGTAAVDDSCAESLCRENILTLLIDILKAKQEDDEMVLQIIYVFYQMSRHPVTRDLLIKSTEAPAYLIDLMHDNNPNIRRVCDACLNFIKLYDKEWAEKIKIEKFTWHNSQWLEVVENKTLESSPSLMNDDSEIFPRYDLFQQSMLFNAGSHASIPGVTGDDIEILSNNPLSDEDSRPNSRYEASDFDEFDLELAQAQRPEMEKNLQFMRKKTPIMKSSLNGVEAVRYEIDETDEDDDEC</sequence>